<accession>A0A553HZR7</accession>
<comment type="caution">
    <text evidence="1">The sequence shown here is derived from an EMBL/GenBank/DDBJ whole genome shotgun (WGS) entry which is preliminary data.</text>
</comment>
<sequence>MACFGNLTAAGISARNENTLALANINFDFSLIKFKAPKEFLQLGKALSPTRRKNAEEGSTHRTARKLGALFEQVASPPEELVKAYGRRASEISQALGARQAGKHLGLFNDHAGADATVLWAAAVSGKTAIAVALLACMLARMWDAPKATSIWVELVLKRKEQIQQICDGSGLSHHALVAASRQDITRRELAEWDASARSWLDIADTVKEEEHRKMETVLLNLSVPVDNSTDIFTSVIRVWNTAMMAMDNLCRGVPQRVYNGAVLIAITSWHLYPDVDVFGGKLKTIMQNDMLVSPGGRLTVGLEDADPESTIGVHWSLSLANLRYYGDPVFATSHMRDASRISFQDLTLVCLGSLFASWESDDFDPLFDQEKGAAFIVALWKNIERMVPGVSGYTHKVQLPQTPNTLEAKARCILSSPNHWLRLLASAAGRLLQSDIEGRATARKLVSLGCRRGRSLLQAEEKGLLPYFGLLDARVLSQFAIEDSSILLFRELAKKLKLHAKCPKAVLYLKDSGGSIETSQFATVSPLQCLGRLHDGEEKLYKSHVRWIPYSEASVSKPFYPGLSNDEVRKFDHDQIQFIEGILHCPQSLWDHQPEDTTPQPPTKELVIEDVISLLDANLLNAVSIVFDIYSSSIYDLPSVQNGDQSEHLTSLTYGKVARKRTEVIINWTLTIKPKLNISRVQRRLEAPSRPQRKRTNETNRDSAMLLAWSLRALSTAADIWPSHTNPTISLKVIERNLWAAPWLPNIDDFHFELGRNLSQTFSCIAMLETGDLIIPSKELKNVFAMSIRNTIYVAASLLADPDTECLPYESRMIIGNVGRPGVSMMIPPADPVLRKPKLESWRVINHEQLTADSKCTDMFDRTSLHLSFTGFEQPVGSTLKQGAQDLEACYLETVVTVFDGSEKIGDLAILDAMDRGLLLKKLTNSPCPHPLRPSQCPRWLVVDSWAELLEIPRGRRKRLGESPQKDVQ</sequence>
<evidence type="ECO:0000313" key="1">
    <source>
        <dbReference type="EMBL" id="TRX93447.1"/>
    </source>
</evidence>
<dbReference type="OrthoDB" id="5354164at2759"/>
<gene>
    <name evidence="1" type="ORF">FHL15_005722</name>
</gene>
<protein>
    <submittedName>
        <fullName evidence="1">Uncharacterized protein</fullName>
    </submittedName>
</protein>
<reference evidence="2" key="1">
    <citation type="submission" date="2019-06" db="EMBL/GenBank/DDBJ databases">
        <title>Draft genome sequence of the griseofulvin-producing fungus Xylaria cubensis strain G536.</title>
        <authorList>
            <person name="Mead M.E."/>
            <person name="Raja H.A."/>
            <person name="Steenwyk J.L."/>
            <person name="Knowles S.L."/>
            <person name="Oberlies N.H."/>
            <person name="Rokas A."/>
        </authorList>
    </citation>
    <scope>NUCLEOTIDE SEQUENCE [LARGE SCALE GENOMIC DNA]</scope>
    <source>
        <strain evidence="2">G536</strain>
    </source>
</reference>
<evidence type="ECO:0000313" key="2">
    <source>
        <dbReference type="Proteomes" id="UP000319160"/>
    </source>
</evidence>
<dbReference type="AlphaFoldDB" id="A0A553HZR7"/>
<dbReference type="Proteomes" id="UP000319160">
    <property type="component" value="Unassembled WGS sequence"/>
</dbReference>
<proteinExistence type="predicted"/>
<organism evidence="1 2">
    <name type="scientific">Xylaria flabelliformis</name>
    <dbReference type="NCBI Taxonomy" id="2512241"/>
    <lineage>
        <taxon>Eukaryota</taxon>
        <taxon>Fungi</taxon>
        <taxon>Dikarya</taxon>
        <taxon>Ascomycota</taxon>
        <taxon>Pezizomycotina</taxon>
        <taxon>Sordariomycetes</taxon>
        <taxon>Xylariomycetidae</taxon>
        <taxon>Xylariales</taxon>
        <taxon>Xylariaceae</taxon>
        <taxon>Xylaria</taxon>
    </lineage>
</organism>
<keyword evidence="2" id="KW-1185">Reference proteome</keyword>
<name>A0A553HZR7_9PEZI</name>
<dbReference type="EMBL" id="VFLP01000029">
    <property type="protein sequence ID" value="TRX93447.1"/>
    <property type="molecule type" value="Genomic_DNA"/>
</dbReference>